<dbReference type="Proteomes" id="UP001165085">
    <property type="component" value="Unassembled WGS sequence"/>
</dbReference>
<feature type="transmembrane region" description="Helical" evidence="2">
    <location>
        <begin position="32"/>
        <end position="52"/>
    </location>
</feature>
<comment type="caution">
    <text evidence="3">The sequence shown here is derived from an EMBL/GenBank/DDBJ whole genome shotgun (WGS) entry which is preliminary data.</text>
</comment>
<protein>
    <submittedName>
        <fullName evidence="3">Uncharacterized protein</fullName>
    </submittedName>
</protein>
<keyword evidence="4" id="KW-1185">Reference proteome</keyword>
<feature type="transmembrane region" description="Helical" evidence="2">
    <location>
        <begin position="359"/>
        <end position="377"/>
    </location>
</feature>
<evidence type="ECO:0000256" key="2">
    <source>
        <dbReference type="SAM" id="Phobius"/>
    </source>
</evidence>
<feature type="region of interest" description="Disordered" evidence="1">
    <location>
        <begin position="404"/>
        <end position="450"/>
    </location>
</feature>
<evidence type="ECO:0000256" key="1">
    <source>
        <dbReference type="SAM" id="MobiDB-lite"/>
    </source>
</evidence>
<feature type="transmembrane region" description="Helical" evidence="2">
    <location>
        <begin position="507"/>
        <end position="525"/>
    </location>
</feature>
<feature type="compositionally biased region" description="Low complexity" evidence="1">
    <location>
        <begin position="407"/>
        <end position="416"/>
    </location>
</feature>
<feature type="transmembrane region" description="Helical" evidence="2">
    <location>
        <begin position="114"/>
        <end position="134"/>
    </location>
</feature>
<dbReference type="EMBL" id="BRXY01000039">
    <property type="protein sequence ID" value="GMH56283.1"/>
    <property type="molecule type" value="Genomic_DNA"/>
</dbReference>
<evidence type="ECO:0000313" key="4">
    <source>
        <dbReference type="Proteomes" id="UP001165085"/>
    </source>
</evidence>
<proteinExistence type="predicted"/>
<dbReference type="AlphaFoldDB" id="A0A9W7DV97"/>
<dbReference type="OrthoDB" id="194828at2759"/>
<feature type="transmembrane region" description="Helical" evidence="2">
    <location>
        <begin position="316"/>
        <end position="339"/>
    </location>
</feature>
<keyword evidence="2" id="KW-1133">Transmembrane helix</keyword>
<keyword evidence="2" id="KW-0812">Transmembrane</keyword>
<evidence type="ECO:0000313" key="3">
    <source>
        <dbReference type="EMBL" id="GMH56283.1"/>
    </source>
</evidence>
<feature type="transmembrane region" description="Helical" evidence="2">
    <location>
        <begin position="531"/>
        <end position="550"/>
    </location>
</feature>
<organism evidence="3 4">
    <name type="scientific">Triparma strigata</name>
    <dbReference type="NCBI Taxonomy" id="1606541"/>
    <lineage>
        <taxon>Eukaryota</taxon>
        <taxon>Sar</taxon>
        <taxon>Stramenopiles</taxon>
        <taxon>Ochrophyta</taxon>
        <taxon>Bolidophyceae</taxon>
        <taxon>Parmales</taxon>
        <taxon>Triparmaceae</taxon>
        <taxon>Triparma</taxon>
    </lineage>
</organism>
<feature type="compositionally biased region" description="Low complexity" evidence="1">
    <location>
        <begin position="189"/>
        <end position="198"/>
    </location>
</feature>
<accession>A0A9W7DV97</accession>
<feature type="region of interest" description="Disordered" evidence="1">
    <location>
        <begin position="177"/>
        <end position="198"/>
    </location>
</feature>
<reference evidence="4" key="1">
    <citation type="journal article" date="2023" name="Commun. Biol.">
        <title>Genome analysis of Parmales, the sister group of diatoms, reveals the evolutionary specialization of diatoms from phago-mixotrophs to photoautotrophs.</title>
        <authorList>
            <person name="Ban H."/>
            <person name="Sato S."/>
            <person name="Yoshikawa S."/>
            <person name="Yamada K."/>
            <person name="Nakamura Y."/>
            <person name="Ichinomiya M."/>
            <person name="Sato N."/>
            <person name="Blanc-Mathieu R."/>
            <person name="Endo H."/>
            <person name="Kuwata A."/>
            <person name="Ogata H."/>
        </authorList>
    </citation>
    <scope>NUCLEOTIDE SEQUENCE [LARGE SCALE GENOMIC DNA]</scope>
    <source>
        <strain evidence="4">NIES 3701</strain>
    </source>
</reference>
<feature type="transmembrane region" description="Helical" evidence="2">
    <location>
        <begin position="72"/>
        <end position="94"/>
    </location>
</feature>
<gene>
    <name evidence="3" type="ORF">TrST_g4136</name>
</gene>
<name>A0A9W7DV97_9STRA</name>
<sequence>MPTSYSESEDDDGRGSDVCHQAFGEFACLNLAGLPLILCSILLCLVFLILLLEQGIHALKHSAQKSRFWRKFWEALEGELIMLGLLSFSLFLLTQGLTGTKDESLEHFITLIEFVHIILFITMITYICVIARSGQVAQRWISRMRMQQKNFQRLQKIVDGAERVSFWETLKSCCTKNGDGEGEDDEPSQSESMSESESYSKFASQIFKLALDSEDRKNKRCCRSPLRSSLMFFSWIMCCCVGRPLRRGKVWFSRARLSFGRGKGKRIDVYMVATQFLLCDAFLRSQNLPVDLPFDFVEYTSKATTHMFVKMVKLGWRLWTIFLTFVLGVAALSGIYHKINGNVVESTDTIFTDDPDDNLVFYNTFFTFGYVLLFYNFRSISTTDTTFEKLIQLEMKRIRKRERQAAERAAGSGAESVTDPLNESHASSLGLPLLSPQRDPNTTASTATTTDVSLGLNPDAKWLCVRLNGKSGQETFCPCTVHDISPYKKLFFNNAPDWCLRIYQATVLYYGLFLSTYVTVFAFLSTADATYTYFSLILPLVAILAAGQAFPKYASVRYFGDLSRPEILDPLVEEAWEKYRNGERRIQIDNPAEVEAIRSMYELVCGEEIKKV</sequence>
<keyword evidence="2" id="KW-0472">Membrane</keyword>